<reference evidence="2" key="1">
    <citation type="submission" date="2021-06" db="EMBL/GenBank/DDBJ databases">
        <authorList>
            <person name="Kallberg Y."/>
            <person name="Tangrot J."/>
            <person name="Rosling A."/>
        </authorList>
    </citation>
    <scope>NUCLEOTIDE SEQUENCE</scope>
    <source>
        <strain evidence="2">FL966</strain>
    </source>
</reference>
<dbReference type="AlphaFoldDB" id="A0A9N9K6N4"/>
<sequence>SSEEENSNPRTTSNKCLKKANKNTNSTALPYRHNQNLANNYISTRHINYPRSSNHIDPVLHNLDNITPLNESVNKLQASSLFHNANVEYQSTVTRNFIAPEEQHRNLSRSTTMSLDDISDSQSLTTFSFQQNPYNERISRPDTQFQHASYSPETSRTITNWNSNMNLQNCYNQPKEKISSLNTQLQHTSSSANSYKISTHETDINLHKLSFSDKKSLIDWLCTQPDLIAQVRRLLTTSTYNDKKITPSTDSVSKEFKVLFKKTHEYFDNFRHTFNKDIAALAKDFLVKDCEPSDENIKQFIARKVWRQKLSKYLDASDFSEFKKSSSSLKSLESFVAESLKIHVEYQIAVRNKGKPSYSEDVLAKIKKLNQLTIQVTIASAS</sequence>
<accession>A0A9N9K6N4</accession>
<evidence type="ECO:0000313" key="2">
    <source>
        <dbReference type="EMBL" id="CAG8811556.1"/>
    </source>
</evidence>
<name>A0A9N9K6N4_9GLOM</name>
<dbReference type="Proteomes" id="UP000789759">
    <property type="component" value="Unassembled WGS sequence"/>
</dbReference>
<protein>
    <submittedName>
        <fullName evidence="2">16208_t:CDS:1</fullName>
    </submittedName>
</protein>
<evidence type="ECO:0000256" key="1">
    <source>
        <dbReference type="SAM" id="MobiDB-lite"/>
    </source>
</evidence>
<organism evidence="2 3">
    <name type="scientific">Cetraspora pellucida</name>
    <dbReference type="NCBI Taxonomy" id="1433469"/>
    <lineage>
        <taxon>Eukaryota</taxon>
        <taxon>Fungi</taxon>
        <taxon>Fungi incertae sedis</taxon>
        <taxon>Mucoromycota</taxon>
        <taxon>Glomeromycotina</taxon>
        <taxon>Glomeromycetes</taxon>
        <taxon>Diversisporales</taxon>
        <taxon>Gigasporaceae</taxon>
        <taxon>Cetraspora</taxon>
    </lineage>
</organism>
<comment type="caution">
    <text evidence="2">The sequence shown here is derived from an EMBL/GenBank/DDBJ whole genome shotgun (WGS) entry which is preliminary data.</text>
</comment>
<dbReference type="EMBL" id="CAJVQA010038961">
    <property type="protein sequence ID" value="CAG8811556.1"/>
    <property type="molecule type" value="Genomic_DNA"/>
</dbReference>
<feature type="non-terminal residue" evidence="2">
    <location>
        <position position="382"/>
    </location>
</feature>
<gene>
    <name evidence="2" type="ORF">CPELLU_LOCUS18711</name>
</gene>
<proteinExistence type="predicted"/>
<keyword evidence="3" id="KW-1185">Reference proteome</keyword>
<evidence type="ECO:0000313" key="3">
    <source>
        <dbReference type="Proteomes" id="UP000789759"/>
    </source>
</evidence>
<feature type="region of interest" description="Disordered" evidence="1">
    <location>
        <begin position="1"/>
        <end position="29"/>
    </location>
</feature>